<dbReference type="Pfam" id="PF04263">
    <property type="entry name" value="TPK_catalytic"/>
    <property type="match status" value="1"/>
</dbReference>
<name>A0A484HDL1_9BACT</name>
<evidence type="ECO:0000256" key="4">
    <source>
        <dbReference type="ARBA" id="ARBA00022840"/>
    </source>
</evidence>
<accession>A0A484HDL1</accession>
<dbReference type="GO" id="GO:0009229">
    <property type="term" value="P:thiamine diphosphate biosynthetic process"/>
    <property type="evidence" value="ECO:0007669"/>
    <property type="project" value="InterPro"/>
</dbReference>
<dbReference type="GO" id="GO:0016301">
    <property type="term" value="F:kinase activity"/>
    <property type="evidence" value="ECO:0007669"/>
    <property type="project" value="UniProtKB-KW"/>
</dbReference>
<dbReference type="PANTHER" id="PTHR41299">
    <property type="entry name" value="THIAMINE PYROPHOSPHOKINASE"/>
    <property type="match status" value="1"/>
</dbReference>
<dbReference type="SUPFAM" id="SSF63862">
    <property type="entry name" value="Thiamin pyrophosphokinase, substrate-binding domain"/>
    <property type="match status" value="1"/>
</dbReference>
<keyword evidence="3 7" id="KW-0418">Kinase</keyword>
<reference evidence="7" key="1">
    <citation type="submission" date="2019-01" db="EMBL/GenBank/DDBJ databases">
        <authorList>
            <consortium name="Genoscope - CEA"/>
            <person name="William W."/>
        </authorList>
    </citation>
    <scope>NUCLEOTIDE SEQUENCE</scope>
    <source>
        <strain evidence="7">CR-1</strain>
    </source>
</reference>
<evidence type="ECO:0000256" key="5">
    <source>
        <dbReference type="NCBIfam" id="TIGR01378"/>
    </source>
</evidence>
<dbReference type="SUPFAM" id="SSF63999">
    <property type="entry name" value="Thiamin pyrophosphokinase, catalytic domain"/>
    <property type="match status" value="1"/>
</dbReference>
<organism evidence="7">
    <name type="scientific">uncultured Desulfobacteraceae bacterium</name>
    <dbReference type="NCBI Taxonomy" id="218296"/>
    <lineage>
        <taxon>Bacteria</taxon>
        <taxon>Pseudomonadati</taxon>
        <taxon>Thermodesulfobacteriota</taxon>
        <taxon>Desulfobacteria</taxon>
        <taxon>Desulfobacterales</taxon>
        <taxon>Desulfobacteraceae</taxon>
        <taxon>environmental samples</taxon>
    </lineage>
</organism>
<dbReference type="PANTHER" id="PTHR41299:SF1">
    <property type="entry name" value="THIAMINE PYROPHOSPHOKINASE"/>
    <property type="match status" value="1"/>
</dbReference>
<feature type="domain" description="Thiamin pyrophosphokinase thiamin-binding" evidence="6">
    <location>
        <begin position="146"/>
        <end position="205"/>
    </location>
</feature>
<sequence>MRAVIFANGPLKDFSGVQSRLLPGDYLIAADGGIRHMIALGVSPAAVIGDLDSFPEDVAGQASGAEMIRHSPRKDETDLELAIRLAMERGAEKALVFGALGRRWDMTLANALIGAIPDFDNMDIRLIDGNQEIRVLKENRTHLFSGKKGEMISLIPICGHVRGITSTGLEYPLENSALEFGKTRGVSNSFSGEKASVHFRTGLLLCVSGIRP</sequence>
<evidence type="ECO:0000313" key="7">
    <source>
        <dbReference type="EMBL" id="VEN72605.1"/>
    </source>
</evidence>
<dbReference type="GO" id="GO:0005524">
    <property type="term" value="F:ATP binding"/>
    <property type="evidence" value="ECO:0007669"/>
    <property type="project" value="UniProtKB-KW"/>
</dbReference>
<dbReference type="InterPro" id="IPR036759">
    <property type="entry name" value="TPK_catalytic_sf"/>
</dbReference>
<dbReference type="NCBIfam" id="TIGR01378">
    <property type="entry name" value="thi_PPkinase"/>
    <property type="match status" value="1"/>
</dbReference>
<dbReference type="InterPro" id="IPR007371">
    <property type="entry name" value="TPK_catalytic"/>
</dbReference>
<protein>
    <recommendedName>
        <fullName evidence="5">Thiamine diphosphokinase</fullName>
        <ecNumber evidence="5">2.7.6.2</ecNumber>
    </recommendedName>
</protein>
<dbReference type="InterPro" id="IPR007373">
    <property type="entry name" value="Thiamin_PyroPKinase_B1-bd"/>
</dbReference>
<keyword evidence="4" id="KW-0067">ATP-binding</keyword>
<keyword evidence="1" id="KW-0808">Transferase</keyword>
<dbReference type="GO" id="GO:0006772">
    <property type="term" value="P:thiamine metabolic process"/>
    <property type="evidence" value="ECO:0007669"/>
    <property type="project" value="UniProtKB-UniRule"/>
</dbReference>
<dbReference type="AlphaFoldDB" id="A0A484HDL1"/>
<evidence type="ECO:0000256" key="1">
    <source>
        <dbReference type="ARBA" id="ARBA00022679"/>
    </source>
</evidence>
<dbReference type="GO" id="GO:0004788">
    <property type="term" value="F:thiamine diphosphokinase activity"/>
    <property type="evidence" value="ECO:0007669"/>
    <property type="project" value="UniProtKB-UniRule"/>
</dbReference>
<dbReference type="EC" id="2.7.6.2" evidence="5"/>
<evidence type="ECO:0000256" key="2">
    <source>
        <dbReference type="ARBA" id="ARBA00022741"/>
    </source>
</evidence>
<dbReference type="InterPro" id="IPR053149">
    <property type="entry name" value="TPK"/>
</dbReference>
<proteinExistence type="predicted"/>
<dbReference type="Pfam" id="PF04265">
    <property type="entry name" value="TPK_B1_binding"/>
    <property type="match status" value="1"/>
</dbReference>
<keyword evidence="2" id="KW-0547">Nucleotide-binding</keyword>
<dbReference type="GO" id="GO:0030975">
    <property type="term" value="F:thiamine binding"/>
    <property type="evidence" value="ECO:0007669"/>
    <property type="project" value="InterPro"/>
</dbReference>
<dbReference type="SMART" id="SM00983">
    <property type="entry name" value="TPK_B1_binding"/>
    <property type="match status" value="1"/>
</dbReference>
<dbReference type="InterPro" id="IPR006282">
    <property type="entry name" value="Thi_PPkinase"/>
</dbReference>
<dbReference type="CDD" id="cd07995">
    <property type="entry name" value="TPK"/>
    <property type="match status" value="1"/>
</dbReference>
<evidence type="ECO:0000256" key="3">
    <source>
        <dbReference type="ARBA" id="ARBA00022777"/>
    </source>
</evidence>
<dbReference type="Gene3D" id="3.40.50.10240">
    <property type="entry name" value="Thiamin pyrophosphokinase, catalytic domain"/>
    <property type="match status" value="1"/>
</dbReference>
<dbReference type="InterPro" id="IPR036371">
    <property type="entry name" value="TPK_B1-bd_sf"/>
</dbReference>
<dbReference type="EMBL" id="CAACVI010000001">
    <property type="protein sequence ID" value="VEN72605.1"/>
    <property type="molecule type" value="Genomic_DNA"/>
</dbReference>
<gene>
    <name evidence="7" type="ORF">EPICR_10104</name>
</gene>
<evidence type="ECO:0000259" key="6">
    <source>
        <dbReference type="SMART" id="SM00983"/>
    </source>
</evidence>